<accession>A0A4Y2C9D0</accession>
<organism evidence="1 2">
    <name type="scientific">Araneus ventricosus</name>
    <name type="common">Orbweaver spider</name>
    <name type="synonym">Epeira ventricosa</name>
    <dbReference type="NCBI Taxonomy" id="182803"/>
    <lineage>
        <taxon>Eukaryota</taxon>
        <taxon>Metazoa</taxon>
        <taxon>Ecdysozoa</taxon>
        <taxon>Arthropoda</taxon>
        <taxon>Chelicerata</taxon>
        <taxon>Arachnida</taxon>
        <taxon>Araneae</taxon>
        <taxon>Araneomorphae</taxon>
        <taxon>Entelegynae</taxon>
        <taxon>Araneoidea</taxon>
        <taxon>Araneidae</taxon>
        <taxon>Araneus</taxon>
    </lineage>
</organism>
<sequence length="109" mass="12919">MERKEKEDGDDLWMLQHHQFLSLMAGKRSALFKLRANCKKWKKSPLFFSKWKRVFSPLMKLNEPYFRNGFAILNLGQIKAKPEMVSHFPNIYAILHQPPFYPENPLLGL</sequence>
<evidence type="ECO:0000313" key="2">
    <source>
        <dbReference type="Proteomes" id="UP000499080"/>
    </source>
</evidence>
<dbReference type="EMBL" id="BGPR01000159">
    <property type="protein sequence ID" value="GBM00654.1"/>
    <property type="molecule type" value="Genomic_DNA"/>
</dbReference>
<protein>
    <submittedName>
        <fullName evidence="1">Uncharacterized protein</fullName>
    </submittedName>
</protein>
<reference evidence="1 2" key="1">
    <citation type="journal article" date="2019" name="Sci. Rep.">
        <title>Orb-weaving spider Araneus ventricosus genome elucidates the spidroin gene catalogue.</title>
        <authorList>
            <person name="Kono N."/>
            <person name="Nakamura H."/>
            <person name="Ohtoshi R."/>
            <person name="Moran D.A.P."/>
            <person name="Shinohara A."/>
            <person name="Yoshida Y."/>
            <person name="Fujiwara M."/>
            <person name="Mori M."/>
            <person name="Tomita M."/>
            <person name="Arakawa K."/>
        </authorList>
    </citation>
    <scope>NUCLEOTIDE SEQUENCE [LARGE SCALE GENOMIC DNA]</scope>
</reference>
<name>A0A4Y2C9D0_ARAVE</name>
<gene>
    <name evidence="1" type="ORF">AVEN_118005_1</name>
</gene>
<comment type="caution">
    <text evidence="1">The sequence shown here is derived from an EMBL/GenBank/DDBJ whole genome shotgun (WGS) entry which is preliminary data.</text>
</comment>
<evidence type="ECO:0000313" key="1">
    <source>
        <dbReference type="EMBL" id="GBM00654.1"/>
    </source>
</evidence>
<keyword evidence="2" id="KW-1185">Reference proteome</keyword>
<dbReference type="Proteomes" id="UP000499080">
    <property type="component" value="Unassembled WGS sequence"/>
</dbReference>
<dbReference type="AlphaFoldDB" id="A0A4Y2C9D0"/>
<proteinExistence type="predicted"/>